<evidence type="ECO:0008006" key="7">
    <source>
        <dbReference type="Google" id="ProtNLM"/>
    </source>
</evidence>
<gene>
    <name evidence="5" type="ORF">OPV22_034177</name>
</gene>
<evidence type="ECO:0000256" key="2">
    <source>
        <dbReference type="ARBA" id="ARBA00022737"/>
    </source>
</evidence>
<reference evidence="5 6" key="1">
    <citation type="submission" date="2022-12" db="EMBL/GenBank/DDBJ databases">
        <title>Chromosome-scale assembly of the Ensete ventricosum genome.</title>
        <authorList>
            <person name="Dussert Y."/>
            <person name="Stocks J."/>
            <person name="Wendawek A."/>
            <person name="Woldeyes F."/>
            <person name="Nichols R.A."/>
            <person name="Borrell J.S."/>
        </authorList>
    </citation>
    <scope>NUCLEOTIDE SEQUENCE [LARGE SCALE GENOMIC DNA]</scope>
    <source>
        <strain evidence="6">cv. Maze</strain>
        <tissue evidence="5">Seeds</tissue>
    </source>
</reference>
<keyword evidence="2" id="KW-0677">Repeat</keyword>
<sequence>MQTTLSKLLFNNLSRQLCHMPKASILGRCLPAIDFSTSNDPGGQTGGGRRSDDGSEDLFLRSLNFGDDGGEEQERTHQKAPSRRPSARPPRLNFGDDGGEEQERTHQEAPSRRLSARPPRLNFGDGGGEEQERTHQEAPPRRPSAMPPLRGGQQSRNEPSFRGDGSIDIASGDLFPDLEFGDESRGLRGRSRNGPVRRDTPREDFGRRDTMDGFGTGPQRSPSRSAGGFRGEELDDGGEERRSDRIGDSLAQKFNLGEAGRRKRVEEADQKPAVAESATQEAPPEDADDIFKKMKEIGLIPNAVAMLDGLCKDGLVQDAMKLFGLMREKGTIPEVVIYTAVVEGFCKAAKFDDAKRIFRKMQKNGIAPNAFSFKVLIQGLCKGKKLEDSVEFCMEMLDAGHSPSVATLIGVVDGFCKEKGVEEAENVIIRLRERGFVLDEGAVREHLNKKGPVSPNVWDAFFGKKNSRGPF</sequence>
<dbReference type="Pfam" id="PF01535">
    <property type="entry name" value="PPR"/>
    <property type="match status" value="2"/>
</dbReference>
<dbReference type="InterPro" id="IPR011990">
    <property type="entry name" value="TPR-like_helical_dom_sf"/>
</dbReference>
<proteinExistence type="inferred from homology"/>
<feature type="compositionally biased region" description="Basic and acidic residues" evidence="4">
    <location>
        <begin position="196"/>
        <end position="211"/>
    </location>
</feature>
<organism evidence="5 6">
    <name type="scientific">Ensete ventricosum</name>
    <name type="common">Abyssinian banana</name>
    <name type="synonym">Musa ensete</name>
    <dbReference type="NCBI Taxonomy" id="4639"/>
    <lineage>
        <taxon>Eukaryota</taxon>
        <taxon>Viridiplantae</taxon>
        <taxon>Streptophyta</taxon>
        <taxon>Embryophyta</taxon>
        <taxon>Tracheophyta</taxon>
        <taxon>Spermatophyta</taxon>
        <taxon>Magnoliopsida</taxon>
        <taxon>Liliopsida</taxon>
        <taxon>Zingiberales</taxon>
        <taxon>Musaceae</taxon>
        <taxon>Ensete</taxon>
    </lineage>
</organism>
<evidence type="ECO:0000256" key="4">
    <source>
        <dbReference type="SAM" id="MobiDB-lite"/>
    </source>
</evidence>
<dbReference type="Proteomes" id="UP001222027">
    <property type="component" value="Unassembled WGS sequence"/>
</dbReference>
<feature type="compositionally biased region" description="Low complexity" evidence="4">
    <location>
        <begin position="112"/>
        <end position="121"/>
    </location>
</feature>
<evidence type="ECO:0000313" key="6">
    <source>
        <dbReference type="Proteomes" id="UP001222027"/>
    </source>
</evidence>
<feature type="compositionally biased region" description="Basic and acidic residues" evidence="4">
    <location>
        <begin position="101"/>
        <end position="111"/>
    </location>
</feature>
<feature type="repeat" description="PPR" evidence="3">
    <location>
        <begin position="369"/>
        <end position="403"/>
    </location>
</feature>
<dbReference type="PANTHER" id="PTHR47941">
    <property type="entry name" value="PENTATRICOPEPTIDE REPEAT-CONTAINING PROTEIN 3, MITOCHONDRIAL"/>
    <property type="match status" value="1"/>
</dbReference>
<name>A0AAV8PRS2_ENSVE</name>
<feature type="repeat" description="PPR" evidence="3">
    <location>
        <begin position="334"/>
        <end position="368"/>
    </location>
</feature>
<protein>
    <recommendedName>
        <fullName evidence="7">Pentacotripeptide-repeat region of PRORP domain-containing protein</fullName>
    </recommendedName>
</protein>
<dbReference type="Pfam" id="PF13041">
    <property type="entry name" value="PPR_2"/>
    <property type="match status" value="1"/>
</dbReference>
<dbReference type="Gene3D" id="1.25.40.10">
    <property type="entry name" value="Tetratricopeptide repeat domain"/>
    <property type="match status" value="1"/>
</dbReference>
<dbReference type="EMBL" id="JAQQAF010000009">
    <property type="protein sequence ID" value="KAJ8461251.1"/>
    <property type="molecule type" value="Genomic_DNA"/>
</dbReference>
<feature type="repeat" description="PPR" evidence="3">
    <location>
        <begin position="299"/>
        <end position="333"/>
    </location>
</feature>
<feature type="compositionally biased region" description="Basic and acidic residues" evidence="4">
    <location>
        <begin position="130"/>
        <end position="140"/>
    </location>
</feature>
<keyword evidence="6" id="KW-1185">Reference proteome</keyword>
<evidence type="ECO:0000313" key="5">
    <source>
        <dbReference type="EMBL" id="KAJ8461251.1"/>
    </source>
</evidence>
<feature type="region of interest" description="Disordered" evidence="4">
    <location>
        <begin position="37"/>
        <end position="287"/>
    </location>
</feature>
<evidence type="ECO:0000256" key="1">
    <source>
        <dbReference type="ARBA" id="ARBA00007626"/>
    </source>
</evidence>
<dbReference type="AlphaFoldDB" id="A0AAV8PRS2"/>
<accession>A0AAV8PRS2</accession>
<comment type="similarity">
    <text evidence="1">Belongs to the PPR family. P subfamily.</text>
</comment>
<dbReference type="NCBIfam" id="TIGR00756">
    <property type="entry name" value="PPR"/>
    <property type="match status" value="3"/>
</dbReference>
<dbReference type="InterPro" id="IPR002885">
    <property type="entry name" value="PPR_rpt"/>
</dbReference>
<evidence type="ECO:0000256" key="3">
    <source>
        <dbReference type="PROSITE-ProRule" id="PRU00708"/>
    </source>
</evidence>
<dbReference type="PROSITE" id="PS51375">
    <property type="entry name" value="PPR"/>
    <property type="match status" value="3"/>
</dbReference>
<comment type="caution">
    <text evidence="5">The sequence shown here is derived from an EMBL/GenBank/DDBJ whole genome shotgun (WGS) entry which is preliminary data.</text>
</comment>